<dbReference type="SMART" id="SM00315">
    <property type="entry name" value="RGS"/>
    <property type="match status" value="1"/>
</dbReference>
<dbReference type="EMBL" id="BFAA01017218">
    <property type="protein sequence ID" value="GCB79055.1"/>
    <property type="molecule type" value="Genomic_DNA"/>
</dbReference>
<dbReference type="SUPFAM" id="SSF48097">
    <property type="entry name" value="Regulator of G-protein signaling, RGS"/>
    <property type="match status" value="1"/>
</dbReference>
<name>A0A401Q0Z8_SCYTO</name>
<dbReference type="Proteomes" id="UP000288216">
    <property type="component" value="Unassembled WGS sequence"/>
</dbReference>
<dbReference type="AlphaFoldDB" id="A0A401Q0Z8"/>
<dbReference type="InterPro" id="IPR024066">
    <property type="entry name" value="RGS_subdom1/3"/>
</dbReference>
<dbReference type="InterPro" id="IPR044926">
    <property type="entry name" value="RGS_subdomain_2"/>
</dbReference>
<reference evidence="2 3" key="1">
    <citation type="journal article" date="2018" name="Nat. Ecol. Evol.">
        <title>Shark genomes provide insights into elasmobranch evolution and the origin of vertebrates.</title>
        <authorList>
            <person name="Hara Y"/>
            <person name="Yamaguchi K"/>
            <person name="Onimaru K"/>
            <person name="Kadota M"/>
            <person name="Koyanagi M"/>
            <person name="Keeley SD"/>
            <person name="Tatsumi K"/>
            <person name="Tanaka K"/>
            <person name="Motone F"/>
            <person name="Kageyama Y"/>
            <person name="Nozu R"/>
            <person name="Adachi N"/>
            <person name="Nishimura O"/>
            <person name="Nakagawa R"/>
            <person name="Tanegashima C"/>
            <person name="Kiyatake I"/>
            <person name="Matsumoto R"/>
            <person name="Murakumo K"/>
            <person name="Nishida K"/>
            <person name="Terakita A"/>
            <person name="Kuratani S"/>
            <person name="Sato K"/>
            <person name="Hyodo S Kuraku.S."/>
        </authorList>
    </citation>
    <scope>NUCLEOTIDE SEQUENCE [LARGE SCALE GENOMIC DNA]</scope>
</reference>
<dbReference type="PANTHER" id="PTHR10845">
    <property type="entry name" value="REGULATOR OF G PROTEIN SIGNALING"/>
    <property type="match status" value="1"/>
</dbReference>
<sequence length="183" mass="20884">MCRGLAALPSTCIERAKEMKVHLGHFLHKSKVSGECDSVSPAKQEKLPKITKPSTEDALKGGQLFEKLLANKRGVAAFRAFLRSEFSEENIDFWVACEEYKNAKAGSKLPLKAQKIYDEFVKVQAPKEVNLDSLTREIVTRNLSEPNSSCFEMAQERTYWLMEKDSFPRFLKSDVFLELLKYI</sequence>
<dbReference type="Pfam" id="PF00615">
    <property type="entry name" value="RGS"/>
    <property type="match status" value="1"/>
</dbReference>
<gene>
    <name evidence="2" type="ORF">scyTo_0020744</name>
</gene>
<dbReference type="PROSITE" id="PS50132">
    <property type="entry name" value="RGS"/>
    <property type="match status" value="1"/>
</dbReference>
<organism evidence="2 3">
    <name type="scientific">Scyliorhinus torazame</name>
    <name type="common">Cloudy catshark</name>
    <name type="synonym">Catulus torazame</name>
    <dbReference type="NCBI Taxonomy" id="75743"/>
    <lineage>
        <taxon>Eukaryota</taxon>
        <taxon>Metazoa</taxon>
        <taxon>Chordata</taxon>
        <taxon>Craniata</taxon>
        <taxon>Vertebrata</taxon>
        <taxon>Chondrichthyes</taxon>
        <taxon>Elasmobranchii</taxon>
        <taxon>Galeomorphii</taxon>
        <taxon>Galeoidea</taxon>
        <taxon>Carcharhiniformes</taxon>
        <taxon>Scyliorhinidae</taxon>
        <taxon>Scyliorhinus</taxon>
    </lineage>
</organism>
<dbReference type="Gene3D" id="1.10.196.10">
    <property type="match status" value="1"/>
</dbReference>
<comment type="caution">
    <text evidence="2">The sequence shown here is derived from an EMBL/GenBank/DDBJ whole genome shotgun (WGS) entry which is preliminary data.</text>
</comment>
<feature type="domain" description="RGS" evidence="1">
    <location>
        <begin position="64"/>
        <end position="180"/>
    </location>
</feature>
<dbReference type="OMA" id="PSQSCFN"/>
<proteinExistence type="predicted"/>
<dbReference type="PANTHER" id="PTHR10845:SF254">
    <property type="entry name" value="RGS DOMAIN-CONTAINING PROTEIN-RELATED"/>
    <property type="match status" value="1"/>
</dbReference>
<evidence type="ECO:0000313" key="3">
    <source>
        <dbReference type="Proteomes" id="UP000288216"/>
    </source>
</evidence>
<evidence type="ECO:0000259" key="1">
    <source>
        <dbReference type="PROSITE" id="PS50132"/>
    </source>
</evidence>
<keyword evidence="3" id="KW-1185">Reference proteome</keyword>
<dbReference type="FunFam" id="1.10.167.10:FF:000001">
    <property type="entry name" value="Putative regulator of g-protein signaling 12"/>
    <property type="match status" value="1"/>
</dbReference>
<dbReference type="InterPro" id="IPR036305">
    <property type="entry name" value="RGS_sf"/>
</dbReference>
<evidence type="ECO:0000313" key="2">
    <source>
        <dbReference type="EMBL" id="GCB79055.1"/>
    </source>
</evidence>
<accession>A0A401Q0Z8</accession>
<dbReference type="Gene3D" id="1.10.167.10">
    <property type="entry name" value="Regulator of G-protein Signalling 4, domain 2"/>
    <property type="match status" value="1"/>
</dbReference>
<dbReference type="OrthoDB" id="196547at2759"/>
<protein>
    <recommendedName>
        <fullName evidence="1">RGS domain-containing protein</fullName>
    </recommendedName>
</protein>
<dbReference type="PRINTS" id="PR01301">
    <property type="entry name" value="RGSPROTEIN"/>
</dbReference>
<dbReference type="InterPro" id="IPR016137">
    <property type="entry name" value="RGS"/>
</dbReference>
<dbReference type="STRING" id="75743.A0A401Q0Z8"/>